<reference evidence="1" key="1">
    <citation type="journal article" date="2014" name="Front. Microbiol.">
        <title>High frequency of phylogenetically diverse reductive dehalogenase-homologous genes in deep subseafloor sedimentary metagenomes.</title>
        <authorList>
            <person name="Kawai M."/>
            <person name="Futagami T."/>
            <person name="Toyoda A."/>
            <person name="Takaki Y."/>
            <person name="Nishi S."/>
            <person name="Hori S."/>
            <person name="Arai W."/>
            <person name="Tsubouchi T."/>
            <person name="Morono Y."/>
            <person name="Uchiyama I."/>
            <person name="Ito T."/>
            <person name="Fujiyama A."/>
            <person name="Inagaki F."/>
            <person name="Takami H."/>
        </authorList>
    </citation>
    <scope>NUCLEOTIDE SEQUENCE</scope>
    <source>
        <strain evidence="1">Expedition CK06-06</strain>
    </source>
</reference>
<dbReference type="EMBL" id="BARV01023169">
    <property type="protein sequence ID" value="GAI28351.1"/>
    <property type="molecule type" value="Genomic_DNA"/>
</dbReference>
<accession>X1NDS3</accession>
<comment type="caution">
    <text evidence="1">The sequence shown here is derived from an EMBL/GenBank/DDBJ whole genome shotgun (WGS) entry which is preliminary data.</text>
</comment>
<gene>
    <name evidence="1" type="ORF">S06H3_38057</name>
</gene>
<feature type="non-terminal residue" evidence="1">
    <location>
        <position position="1"/>
    </location>
</feature>
<sequence length="100" mass="10734">NVWPKVEGTALAKGSLQGQFVSLHLDIDKVAELKGEDAKLAAQIMKNSSGSVPELRVFKPDAQTGELKMTKQSVGALSQTQLEKFLKDGGVEEPKKAAKN</sequence>
<dbReference type="AlphaFoldDB" id="X1NDS3"/>
<protein>
    <submittedName>
        <fullName evidence="1">Uncharacterized protein</fullName>
    </submittedName>
</protein>
<evidence type="ECO:0000313" key="1">
    <source>
        <dbReference type="EMBL" id="GAI28351.1"/>
    </source>
</evidence>
<organism evidence="1">
    <name type="scientific">marine sediment metagenome</name>
    <dbReference type="NCBI Taxonomy" id="412755"/>
    <lineage>
        <taxon>unclassified sequences</taxon>
        <taxon>metagenomes</taxon>
        <taxon>ecological metagenomes</taxon>
    </lineage>
</organism>
<name>X1NDS3_9ZZZZ</name>
<proteinExistence type="predicted"/>